<evidence type="ECO:0000256" key="3">
    <source>
        <dbReference type="ARBA" id="ARBA00022679"/>
    </source>
</evidence>
<evidence type="ECO:0000256" key="2">
    <source>
        <dbReference type="ARBA" id="ARBA00001946"/>
    </source>
</evidence>
<dbReference type="SUPFAM" id="SSF81631">
    <property type="entry name" value="PAP/OAS1 substrate-binding domain"/>
    <property type="match status" value="1"/>
</dbReference>
<dbReference type="GO" id="GO:0031123">
    <property type="term" value="P:RNA 3'-end processing"/>
    <property type="evidence" value="ECO:0007669"/>
    <property type="project" value="TreeGrafter"/>
</dbReference>
<evidence type="ECO:0000256" key="4">
    <source>
        <dbReference type="ARBA" id="ARBA00022723"/>
    </source>
</evidence>
<dbReference type="Pfam" id="PF22600">
    <property type="entry name" value="MTPAP-like_central"/>
    <property type="match status" value="1"/>
</dbReference>
<feature type="domain" description="Poly(A) RNA polymerase mitochondrial-like central palm" evidence="8">
    <location>
        <begin position="143"/>
        <end position="273"/>
    </location>
</feature>
<proteinExistence type="predicted"/>
<dbReference type="GO" id="GO:0050265">
    <property type="term" value="F:RNA uridylyltransferase activity"/>
    <property type="evidence" value="ECO:0007669"/>
    <property type="project" value="TreeGrafter"/>
</dbReference>
<sequence length="645" mass="74051">MMVQCEICRISLSENDVPFHNNGKRHLKNLVRHKLNLKPVVKTISNTPIVNENNTETKEGKKDLKPEKKNVIPTNSKENVGTVATPTKTIDGEKKSKELAQDKKNQQPHQDPSKRRQKRKLKDETPRTASLPFIYVNNLVSFDQQVINFVMQVEQTQNEWANIKWVLQDVEFTFGHVIPGVKPVLYGSSFSGLAFKTSDIDVYLYDMRGGEPDRGFIQRDGGIIYRFRLFTNIIRIPNARVPVIKATHIGTGIDLDISATSGQAVANSRMIRFLLSHDWRIRSLMMLIGYLGKKYTLIGVNKFSRYSINLLIIFYLQNLTSPILPPLSQIVYGTPGRTWPFAFNENVFLLMNINKQPLAELFIGFFEFFVDFTFSKYVISTYLGEKIAQEDMEKEETLDKMVYYKNFIEKGGDKIVYRSICVQDPLELSHNTTKGITEKVLSQFKFICTNALQIKQTADEGDWLIEMLKMEYIPPVVGKVGNNPIPLDVKFDFEGENWISIAKQSLQLVFSSLGMDIDWSYPVVEDDKKKTKLSPGLTFSVETRNFIFPKGLKWSLKQLKEGNYNLNDLKKSLKEISETKHQTVFCAQCFVSLDQPKLLRITMKNNCTHRMFFTMFPILRSALEVLLNHALLEINKTSSDLKLTE</sequence>
<feature type="region of interest" description="Disordered" evidence="6">
    <location>
        <begin position="48"/>
        <end position="124"/>
    </location>
</feature>
<feature type="compositionally biased region" description="Polar residues" evidence="6">
    <location>
        <begin position="72"/>
        <end position="88"/>
    </location>
</feature>
<dbReference type="Pfam" id="PF03828">
    <property type="entry name" value="PAP_assoc"/>
    <property type="match status" value="1"/>
</dbReference>
<dbReference type="PANTHER" id="PTHR12271">
    <property type="entry name" value="POLY A POLYMERASE CID PAP -RELATED"/>
    <property type="match status" value="1"/>
</dbReference>
<dbReference type="InterPro" id="IPR043519">
    <property type="entry name" value="NT_sf"/>
</dbReference>
<comment type="cofactor">
    <cofactor evidence="1">
        <name>Mn(2+)</name>
        <dbReference type="ChEBI" id="CHEBI:29035"/>
    </cofactor>
</comment>
<dbReference type="CDD" id="cd05402">
    <property type="entry name" value="NT_PAP_TUTase"/>
    <property type="match status" value="1"/>
</dbReference>
<organism evidence="9 10">
    <name type="scientific">Nezara viridula</name>
    <name type="common">Southern green stink bug</name>
    <name type="synonym">Cimex viridulus</name>
    <dbReference type="NCBI Taxonomy" id="85310"/>
    <lineage>
        <taxon>Eukaryota</taxon>
        <taxon>Metazoa</taxon>
        <taxon>Ecdysozoa</taxon>
        <taxon>Arthropoda</taxon>
        <taxon>Hexapoda</taxon>
        <taxon>Insecta</taxon>
        <taxon>Pterygota</taxon>
        <taxon>Neoptera</taxon>
        <taxon>Paraneoptera</taxon>
        <taxon>Hemiptera</taxon>
        <taxon>Heteroptera</taxon>
        <taxon>Panheteroptera</taxon>
        <taxon>Pentatomomorpha</taxon>
        <taxon>Pentatomoidea</taxon>
        <taxon>Pentatomidae</taxon>
        <taxon>Pentatominae</taxon>
        <taxon>Nezara</taxon>
    </lineage>
</organism>
<dbReference type="Gene3D" id="3.30.460.10">
    <property type="entry name" value="Beta Polymerase, domain 2"/>
    <property type="match status" value="1"/>
</dbReference>
<evidence type="ECO:0000313" key="9">
    <source>
        <dbReference type="EMBL" id="CAH1402122.1"/>
    </source>
</evidence>
<accession>A0A9P0HI25</accession>
<evidence type="ECO:0000259" key="8">
    <source>
        <dbReference type="Pfam" id="PF22600"/>
    </source>
</evidence>
<evidence type="ECO:0000256" key="6">
    <source>
        <dbReference type="SAM" id="MobiDB-lite"/>
    </source>
</evidence>
<protein>
    <recommendedName>
        <fullName evidence="11">Speckle targeted PIP5K1A-regulated poly(A) polymerase</fullName>
    </recommendedName>
</protein>
<gene>
    <name evidence="9" type="ORF">NEZAVI_LOCUS11011</name>
</gene>
<evidence type="ECO:0000313" key="10">
    <source>
        <dbReference type="Proteomes" id="UP001152798"/>
    </source>
</evidence>
<feature type="compositionally biased region" description="Basic and acidic residues" evidence="6">
    <location>
        <begin position="55"/>
        <end position="70"/>
    </location>
</feature>
<dbReference type="AlphaFoldDB" id="A0A9P0HI25"/>
<dbReference type="InterPro" id="IPR002058">
    <property type="entry name" value="PAP_assoc"/>
</dbReference>
<keyword evidence="10" id="KW-1185">Reference proteome</keyword>
<dbReference type="InterPro" id="IPR054708">
    <property type="entry name" value="MTPAP-like_central"/>
</dbReference>
<evidence type="ECO:0000256" key="5">
    <source>
        <dbReference type="ARBA" id="ARBA00022842"/>
    </source>
</evidence>
<dbReference type="GO" id="GO:1990817">
    <property type="term" value="F:poly(A) RNA polymerase activity"/>
    <property type="evidence" value="ECO:0007669"/>
    <property type="project" value="UniProtKB-ARBA"/>
</dbReference>
<evidence type="ECO:0008006" key="11">
    <source>
        <dbReference type="Google" id="ProtNLM"/>
    </source>
</evidence>
<dbReference type="GO" id="GO:0046872">
    <property type="term" value="F:metal ion binding"/>
    <property type="evidence" value="ECO:0007669"/>
    <property type="project" value="UniProtKB-KW"/>
</dbReference>
<feature type="domain" description="PAP-associated" evidence="7">
    <location>
        <begin position="358"/>
        <end position="430"/>
    </location>
</feature>
<dbReference type="PANTHER" id="PTHR12271:SF66">
    <property type="entry name" value="TERMINAL URIDYLYLTRANSFERASE TAILOR"/>
    <property type="match status" value="1"/>
</dbReference>
<name>A0A9P0HI25_NEZVI</name>
<feature type="compositionally biased region" description="Basic and acidic residues" evidence="6">
    <location>
        <begin position="90"/>
        <end position="105"/>
    </location>
</feature>
<dbReference type="Gene3D" id="1.10.1410.10">
    <property type="match status" value="1"/>
</dbReference>
<keyword evidence="4" id="KW-0479">Metal-binding</keyword>
<dbReference type="Proteomes" id="UP001152798">
    <property type="component" value="Chromosome 5"/>
</dbReference>
<dbReference type="SUPFAM" id="SSF81301">
    <property type="entry name" value="Nucleotidyltransferase"/>
    <property type="match status" value="1"/>
</dbReference>
<keyword evidence="5" id="KW-0460">Magnesium</keyword>
<keyword evidence="3" id="KW-0808">Transferase</keyword>
<evidence type="ECO:0000256" key="1">
    <source>
        <dbReference type="ARBA" id="ARBA00001936"/>
    </source>
</evidence>
<dbReference type="EMBL" id="OV725081">
    <property type="protein sequence ID" value="CAH1402122.1"/>
    <property type="molecule type" value="Genomic_DNA"/>
</dbReference>
<evidence type="ECO:0000259" key="7">
    <source>
        <dbReference type="Pfam" id="PF03828"/>
    </source>
</evidence>
<reference evidence="9" key="1">
    <citation type="submission" date="2022-01" db="EMBL/GenBank/DDBJ databases">
        <authorList>
            <person name="King R."/>
        </authorList>
    </citation>
    <scope>NUCLEOTIDE SEQUENCE</scope>
</reference>
<comment type="cofactor">
    <cofactor evidence="2">
        <name>Mg(2+)</name>
        <dbReference type="ChEBI" id="CHEBI:18420"/>
    </cofactor>
</comment>
<dbReference type="OrthoDB" id="419694at2759"/>